<proteinExistence type="predicted"/>
<protein>
    <recommendedName>
        <fullName evidence="2">DUF2062 domain-containing protein</fullName>
    </recommendedName>
</protein>
<dbReference type="InterPro" id="IPR018639">
    <property type="entry name" value="DUF2062"/>
</dbReference>
<evidence type="ECO:0000259" key="2">
    <source>
        <dbReference type="Pfam" id="PF09835"/>
    </source>
</evidence>
<sequence length="174" mass="19952">MILRRLRYNLILLFRQNKSAHQISLGFVIGFFPCWYPTFGVGLALSVALAKFVRGNILASVIAASIGSFLWPMLFFLNYKAGILLRGLMSGETEEIGDHLKLEEIWPDEYEEPAEQINAWGQAGIDFLWGAVLNSIVLTIIGYLIVRILITRYRLDILRLIRGKRTVKRQRVRK</sequence>
<organism evidence="3 4">
    <name type="scientific">Paenibacillus abyssi</name>
    <dbReference type="NCBI Taxonomy" id="1340531"/>
    <lineage>
        <taxon>Bacteria</taxon>
        <taxon>Bacillati</taxon>
        <taxon>Bacillota</taxon>
        <taxon>Bacilli</taxon>
        <taxon>Bacillales</taxon>
        <taxon>Paenibacillaceae</taxon>
        <taxon>Paenibacillus</taxon>
    </lineage>
</organism>
<evidence type="ECO:0000256" key="1">
    <source>
        <dbReference type="SAM" id="Phobius"/>
    </source>
</evidence>
<comment type="caution">
    <text evidence="3">The sequence shown here is derived from an EMBL/GenBank/DDBJ whole genome shotgun (WGS) entry which is preliminary data.</text>
</comment>
<dbReference type="AlphaFoldDB" id="A0A917D2Q7"/>
<feature type="transmembrane region" description="Helical" evidence="1">
    <location>
        <begin position="57"/>
        <end position="79"/>
    </location>
</feature>
<accession>A0A917D2Q7</accession>
<feature type="domain" description="DUF2062" evidence="2">
    <location>
        <begin position="3"/>
        <end position="154"/>
    </location>
</feature>
<name>A0A917D2Q7_9BACL</name>
<keyword evidence="1" id="KW-0472">Membrane</keyword>
<reference evidence="3" key="2">
    <citation type="submission" date="2020-09" db="EMBL/GenBank/DDBJ databases">
        <authorList>
            <person name="Sun Q."/>
            <person name="Zhou Y."/>
        </authorList>
    </citation>
    <scope>NUCLEOTIDE SEQUENCE</scope>
    <source>
        <strain evidence="3">CGMCC 1.12987</strain>
    </source>
</reference>
<gene>
    <name evidence="3" type="ORF">GCM10010916_22090</name>
</gene>
<feature type="transmembrane region" description="Helical" evidence="1">
    <location>
        <begin position="127"/>
        <end position="150"/>
    </location>
</feature>
<keyword evidence="1" id="KW-0812">Transmembrane</keyword>
<reference evidence="3" key="1">
    <citation type="journal article" date="2014" name="Int. J. Syst. Evol. Microbiol.">
        <title>Complete genome sequence of Corynebacterium casei LMG S-19264T (=DSM 44701T), isolated from a smear-ripened cheese.</title>
        <authorList>
            <consortium name="US DOE Joint Genome Institute (JGI-PGF)"/>
            <person name="Walter F."/>
            <person name="Albersmeier A."/>
            <person name="Kalinowski J."/>
            <person name="Ruckert C."/>
        </authorList>
    </citation>
    <scope>NUCLEOTIDE SEQUENCE</scope>
    <source>
        <strain evidence="3">CGMCC 1.12987</strain>
    </source>
</reference>
<evidence type="ECO:0000313" key="4">
    <source>
        <dbReference type="Proteomes" id="UP000644756"/>
    </source>
</evidence>
<feature type="transmembrane region" description="Helical" evidence="1">
    <location>
        <begin position="20"/>
        <end position="45"/>
    </location>
</feature>
<evidence type="ECO:0000313" key="3">
    <source>
        <dbReference type="EMBL" id="GGG04643.1"/>
    </source>
</evidence>
<dbReference type="PANTHER" id="PTHR40547">
    <property type="entry name" value="SLL0298 PROTEIN"/>
    <property type="match status" value="1"/>
</dbReference>
<dbReference type="EMBL" id="BMGR01000006">
    <property type="protein sequence ID" value="GGG04643.1"/>
    <property type="molecule type" value="Genomic_DNA"/>
</dbReference>
<dbReference type="PANTHER" id="PTHR40547:SF1">
    <property type="entry name" value="SLL0298 PROTEIN"/>
    <property type="match status" value="1"/>
</dbReference>
<keyword evidence="1" id="KW-1133">Transmembrane helix</keyword>
<keyword evidence="4" id="KW-1185">Reference proteome</keyword>
<dbReference type="Pfam" id="PF09835">
    <property type="entry name" value="DUF2062"/>
    <property type="match status" value="1"/>
</dbReference>
<dbReference type="RefSeq" id="WP_188531115.1">
    <property type="nucleotide sequence ID" value="NZ_BMGR01000006.1"/>
</dbReference>
<dbReference type="Proteomes" id="UP000644756">
    <property type="component" value="Unassembled WGS sequence"/>
</dbReference>